<gene>
    <name evidence="3" type="ORF">UFOVP1191_13</name>
    <name evidence="4" type="ORF">UFOVP1252_46</name>
    <name evidence="2" type="ORF">UFOVP529_75</name>
</gene>
<dbReference type="EMBL" id="LR797211">
    <property type="protein sequence ID" value="CAB4194409.1"/>
    <property type="molecule type" value="Genomic_DNA"/>
</dbReference>
<reference evidence="2" key="1">
    <citation type="submission" date="2020-04" db="EMBL/GenBank/DDBJ databases">
        <authorList>
            <person name="Chiriac C."/>
            <person name="Salcher M."/>
            <person name="Ghai R."/>
            <person name="Kavagutti S V."/>
        </authorList>
    </citation>
    <scope>NUCLEOTIDE SEQUENCE</scope>
</reference>
<proteinExistence type="predicted"/>
<feature type="domain" description="YubB ferredoxin-like" evidence="1">
    <location>
        <begin position="124"/>
        <end position="196"/>
    </location>
</feature>
<sequence>MPNWCVNQVDIQGDEVEVAKLVEFVKSDECAFDFRKIVPPPDTDRYKGTSSSNTFICGCATESRVIGKFENGNDKYGWFIGDVEVLFDGKCPIHGATNTMNDPENWYQWNVSNWGTKWDAADVWNERLDDSTAKVDGQTSYNFDTAWSPAEPVVAALAVQFPTLRITHRYCEAGMGFAGEVLYADGDEIRREEYDMGDGMPDGAFYGEGVEGHDHWERNYDKVPMNSMERFCDEHFGGVVGG</sequence>
<dbReference type="EMBL" id="LR796510">
    <property type="protein sequence ID" value="CAB4149286.1"/>
    <property type="molecule type" value="Genomic_DNA"/>
</dbReference>
<dbReference type="Gene3D" id="3.30.70.1270">
    <property type="entry name" value="Api92-like domains"/>
    <property type="match status" value="1"/>
</dbReference>
<evidence type="ECO:0000313" key="2">
    <source>
        <dbReference type="EMBL" id="CAB4149286.1"/>
    </source>
</evidence>
<evidence type="ECO:0000313" key="4">
    <source>
        <dbReference type="EMBL" id="CAB4194409.1"/>
    </source>
</evidence>
<organism evidence="2">
    <name type="scientific">uncultured Caudovirales phage</name>
    <dbReference type="NCBI Taxonomy" id="2100421"/>
    <lineage>
        <taxon>Viruses</taxon>
        <taxon>Duplodnaviria</taxon>
        <taxon>Heunggongvirae</taxon>
        <taxon>Uroviricota</taxon>
        <taxon>Caudoviricetes</taxon>
        <taxon>Peduoviridae</taxon>
        <taxon>Maltschvirus</taxon>
        <taxon>Maltschvirus maltsch</taxon>
    </lineage>
</organism>
<dbReference type="SUPFAM" id="SSF160940">
    <property type="entry name" value="Api92-like"/>
    <property type="match status" value="1"/>
</dbReference>
<protein>
    <recommendedName>
        <fullName evidence="1">YubB ferredoxin-like domain-containing protein</fullName>
    </recommendedName>
</protein>
<evidence type="ECO:0000259" key="1">
    <source>
        <dbReference type="Pfam" id="PF18406"/>
    </source>
</evidence>
<dbReference type="InterPro" id="IPR041329">
    <property type="entry name" value="YubB_C"/>
</dbReference>
<accession>A0A6J5MW14</accession>
<evidence type="ECO:0000313" key="3">
    <source>
        <dbReference type="EMBL" id="CAB4189743.1"/>
    </source>
</evidence>
<dbReference type="Pfam" id="PF18406">
    <property type="entry name" value="DUF1281_C"/>
    <property type="match status" value="1"/>
</dbReference>
<name>A0A6J5MW14_9CAUD</name>
<dbReference type="EMBL" id="LR797158">
    <property type="protein sequence ID" value="CAB4189743.1"/>
    <property type="molecule type" value="Genomic_DNA"/>
</dbReference>